<protein>
    <recommendedName>
        <fullName evidence="3">Condensin complex subunit 1 C-terminal domain-containing protein</fullName>
    </recommendedName>
</protein>
<dbReference type="RefSeq" id="WP_088863956.1">
    <property type="nucleotide sequence ID" value="NZ_CP015101.1"/>
</dbReference>
<reference evidence="1 2" key="1">
    <citation type="submission" date="2016-04" db="EMBL/GenBank/DDBJ databases">
        <title>Complete genome sequence of Thermococcus barossii type strain SHCK-94.</title>
        <authorList>
            <person name="Oger P.M."/>
        </authorList>
    </citation>
    <scope>NUCLEOTIDE SEQUENCE [LARGE SCALE GENOMIC DNA]</scope>
    <source>
        <strain evidence="1 2">SHCK-94</strain>
    </source>
</reference>
<dbReference type="AlphaFoldDB" id="A0A2Z2MJA8"/>
<evidence type="ECO:0008006" key="3">
    <source>
        <dbReference type="Google" id="ProtNLM"/>
    </source>
</evidence>
<name>A0A2Z2MJA8_9EURY</name>
<dbReference type="GeneID" id="33325188"/>
<evidence type="ECO:0000313" key="2">
    <source>
        <dbReference type="Proteomes" id="UP000250272"/>
    </source>
</evidence>
<dbReference type="SUPFAM" id="SSF48371">
    <property type="entry name" value="ARM repeat"/>
    <property type="match status" value="1"/>
</dbReference>
<dbReference type="Gene3D" id="1.25.10.10">
    <property type="entry name" value="Leucine-rich Repeat Variant"/>
    <property type="match status" value="1"/>
</dbReference>
<proteinExistence type="predicted"/>
<organism evidence="1 2">
    <name type="scientific">Thermococcus barossii</name>
    <dbReference type="NCBI Taxonomy" id="54077"/>
    <lineage>
        <taxon>Archaea</taxon>
        <taxon>Methanobacteriati</taxon>
        <taxon>Methanobacteriota</taxon>
        <taxon>Thermococci</taxon>
        <taxon>Thermococcales</taxon>
        <taxon>Thermococcaceae</taxon>
        <taxon>Thermococcus</taxon>
    </lineage>
</organism>
<keyword evidence="2" id="KW-1185">Reference proteome</keyword>
<evidence type="ECO:0000313" key="1">
    <source>
        <dbReference type="EMBL" id="ASJ03904.1"/>
    </source>
</evidence>
<dbReference type="EMBL" id="CP015101">
    <property type="protein sequence ID" value="ASJ03904.1"/>
    <property type="molecule type" value="Genomic_DNA"/>
</dbReference>
<gene>
    <name evidence="1" type="ORF">A3L01_00410</name>
</gene>
<dbReference type="InterPro" id="IPR011989">
    <property type="entry name" value="ARM-like"/>
</dbReference>
<sequence length="317" mass="36000">MDQIRELVMSWRAMDIIDIANGDEYVVTSLLNLLEDEDTATRLRALTALAELLKEQNGRIKSTVVRNGFNRLMVLLRDEDSRIVSRTIEVLLRLFDGIQIDEFRLLALIDAVVPIMERDDTFLHLLVLDLFGELQMPPLSWKSRERINELLSSDNLYIQALGMRLFLNSGSLDGKGREVLECISHLMRSDNVLLVETGLDFLEEVLAFHMSPDMMKSLVGFLPILKDIENRAENVLIRSRASNVRTEVEKALFSHYGSKKDEALEVMRELLLKGRVEDALNLALIIGGTALLIKLWEEDPEGADPRLADLLGFPKTQ</sequence>
<accession>A0A2Z2MJA8</accession>
<dbReference type="OrthoDB" id="101356at2157"/>
<dbReference type="InterPro" id="IPR016024">
    <property type="entry name" value="ARM-type_fold"/>
</dbReference>
<dbReference type="KEGG" id="tbs:A3L01_00410"/>
<dbReference type="Proteomes" id="UP000250272">
    <property type="component" value="Chromosome"/>
</dbReference>